<dbReference type="EMBL" id="JAACJN010000144">
    <property type="protein sequence ID" value="KAF5367257.1"/>
    <property type="molecule type" value="Genomic_DNA"/>
</dbReference>
<proteinExistence type="predicted"/>
<reference evidence="1 2" key="1">
    <citation type="journal article" date="2020" name="ISME J.">
        <title>Uncovering the hidden diversity of litter-decomposition mechanisms in mushroom-forming fungi.</title>
        <authorList>
            <person name="Floudas D."/>
            <person name="Bentzer J."/>
            <person name="Ahren D."/>
            <person name="Johansson T."/>
            <person name="Persson P."/>
            <person name="Tunlid A."/>
        </authorList>
    </citation>
    <scope>NUCLEOTIDE SEQUENCE [LARGE SCALE GENOMIC DNA]</scope>
    <source>
        <strain evidence="1 2">CBS 406.79</strain>
    </source>
</reference>
<sequence>MSRKEAHKSALLEKGLEGPTNWYKAHVGGLNKEDGAKIPQEAYTITIPTFFLGSLKDKVGIVDLMKSSTEMFCSDLKVSGALDVGHFIMLEDPGEDKLLSRSCAGALGQSLPMEMFLKGLKA</sequence>
<protein>
    <submittedName>
        <fullName evidence="1">Uncharacterized protein</fullName>
    </submittedName>
</protein>
<gene>
    <name evidence="1" type="ORF">D9757_011700</name>
</gene>
<dbReference type="AlphaFoldDB" id="A0A8H5GLP3"/>
<dbReference type="Proteomes" id="UP000518752">
    <property type="component" value="Unassembled WGS sequence"/>
</dbReference>
<evidence type="ECO:0000313" key="1">
    <source>
        <dbReference type="EMBL" id="KAF5367257.1"/>
    </source>
</evidence>
<organism evidence="1 2">
    <name type="scientific">Collybiopsis confluens</name>
    <dbReference type="NCBI Taxonomy" id="2823264"/>
    <lineage>
        <taxon>Eukaryota</taxon>
        <taxon>Fungi</taxon>
        <taxon>Dikarya</taxon>
        <taxon>Basidiomycota</taxon>
        <taxon>Agaricomycotina</taxon>
        <taxon>Agaricomycetes</taxon>
        <taxon>Agaricomycetidae</taxon>
        <taxon>Agaricales</taxon>
        <taxon>Marasmiineae</taxon>
        <taxon>Omphalotaceae</taxon>
        <taxon>Collybiopsis</taxon>
    </lineage>
</organism>
<dbReference type="OrthoDB" id="408373at2759"/>
<dbReference type="InterPro" id="IPR029058">
    <property type="entry name" value="AB_hydrolase_fold"/>
</dbReference>
<name>A0A8H5GLP3_9AGAR</name>
<keyword evidence="2" id="KW-1185">Reference proteome</keyword>
<dbReference type="Gene3D" id="3.40.50.1820">
    <property type="entry name" value="alpha/beta hydrolase"/>
    <property type="match status" value="1"/>
</dbReference>
<evidence type="ECO:0000313" key="2">
    <source>
        <dbReference type="Proteomes" id="UP000518752"/>
    </source>
</evidence>
<accession>A0A8H5GLP3</accession>
<comment type="caution">
    <text evidence="1">The sequence shown here is derived from an EMBL/GenBank/DDBJ whole genome shotgun (WGS) entry which is preliminary data.</text>
</comment>